<evidence type="ECO:0000313" key="1">
    <source>
        <dbReference type="EMBL" id="RDE50289.1"/>
    </source>
</evidence>
<gene>
    <name evidence="1" type="ORF">DVS81_11955</name>
</gene>
<dbReference type="Proteomes" id="UP000253831">
    <property type="component" value="Unassembled WGS sequence"/>
</dbReference>
<reference evidence="1 2" key="1">
    <citation type="submission" date="2018-05" db="EMBL/GenBank/DDBJ databases">
        <title>Integrated omic analyses show evidence that a Ca. Accumulibacter phosphatis strain performs denitrification under micro-aerobic conditions.</title>
        <authorList>
            <person name="Camejo P.Y."/>
            <person name="Katherine M.D."/>
            <person name="Daniel N.R."/>
        </authorList>
    </citation>
    <scope>NUCLEOTIDE SEQUENCE [LARGE SCALE GENOMIC DNA]</scope>
    <source>
        <strain evidence="1">UW-LDO-IC</strain>
    </source>
</reference>
<dbReference type="AlphaFoldDB" id="A0A369XPC6"/>
<proteinExistence type="predicted"/>
<organism evidence="1 2">
    <name type="scientific">Candidatus Accumulibacter meliphilus</name>
    <dbReference type="NCBI Taxonomy" id="2211374"/>
    <lineage>
        <taxon>Bacteria</taxon>
        <taxon>Pseudomonadati</taxon>
        <taxon>Pseudomonadota</taxon>
        <taxon>Betaproteobacteria</taxon>
        <taxon>Candidatus Accumulibacter</taxon>
    </lineage>
</organism>
<comment type="caution">
    <text evidence="1">The sequence shown here is derived from an EMBL/GenBank/DDBJ whole genome shotgun (WGS) entry which is preliminary data.</text>
</comment>
<name>A0A369XPC6_9PROT</name>
<protein>
    <submittedName>
        <fullName evidence="1">Uncharacterized protein</fullName>
    </submittedName>
</protein>
<sequence>MKTSRSTITAYVSRGAGIMTLGSESLPLSGLTTPSYCERTGGRGAAPCRGSQIIVPDQILRHRHPPMTCVL</sequence>
<evidence type="ECO:0000313" key="2">
    <source>
        <dbReference type="Proteomes" id="UP000253831"/>
    </source>
</evidence>
<accession>A0A369XPC6</accession>
<dbReference type="EMBL" id="QPGA01000022">
    <property type="protein sequence ID" value="RDE50289.1"/>
    <property type="molecule type" value="Genomic_DNA"/>
</dbReference>